<dbReference type="InterPro" id="IPR021424">
    <property type="entry name" value="PorA"/>
</dbReference>
<proteinExistence type="predicted"/>
<name>A0A2S0WHG2_9CORY</name>
<evidence type="ECO:0000313" key="2">
    <source>
        <dbReference type="Proteomes" id="UP000244754"/>
    </source>
</evidence>
<accession>A0A2S0WHG2</accession>
<gene>
    <name evidence="1" type="ORF">C3E79_10375</name>
</gene>
<evidence type="ECO:0000313" key="1">
    <source>
        <dbReference type="EMBL" id="AWB85164.1"/>
    </source>
</evidence>
<dbReference type="Pfam" id="PF11271">
    <property type="entry name" value="PorA"/>
    <property type="match status" value="1"/>
</dbReference>
<dbReference type="Proteomes" id="UP000244754">
    <property type="component" value="Chromosome"/>
</dbReference>
<reference evidence="2" key="1">
    <citation type="submission" date="2018-01" db="EMBL/GenBank/DDBJ databases">
        <authorList>
            <person name="Li J."/>
        </authorList>
    </citation>
    <scope>NUCLEOTIDE SEQUENCE [LARGE SCALE GENOMIC DNA]</scope>
    <source>
        <strain evidence="2">2184</strain>
    </source>
</reference>
<organism evidence="1 2">
    <name type="scientific">Corynebacterium liangguodongii</name>
    <dbReference type="NCBI Taxonomy" id="2079535"/>
    <lineage>
        <taxon>Bacteria</taxon>
        <taxon>Bacillati</taxon>
        <taxon>Actinomycetota</taxon>
        <taxon>Actinomycetes</taxon>
        <taxon>Mycobacteriales</taxon>
        <taxon>Corynebacteriaceae</taxon>
        <taxon>Corynebacterium</taxon>
    </lineage>
</organism>
<dbReference type="EMBL" id="CP026948">
    <property type="protein sequence ID" value="AWB85164.1"/>
    <property type="molecule type" value="Genomic_DNA"/>
</dbReference>
<dbReference type="AlphaFoldDB" id="A0A2S0WHG2"/>
<dbReference type="KEGG" id="clia:C3E79_10375"/>
<keyword evidence="2" id="KW-1185">Reference proteome</keyword>
<sequence length="234" mass="25101">MKRALVRCAVVVATCAALNLISPVVIAQQRTLHPGEEHTRVFDGPTPLSTTVTVGTSEGDDQVTITGRTELGGLDGGVTVDSYPATASSALPAAGRSGLTYLFPYRPERLSYPYTDPFAPETSDHPVALDYVGPGNVGGLDTYQYRAEVATEGYSAERIIDVQVATGEVLDETWSVARGPATGLFRLSEASRAEARQRSVVELRVLRGLQVLAWVTRWIALLALVYLAVAVARR</sequence>
<protein>
    <submittedName>
        <fullName evidence="1">Uncharacterized protein</fullName>
    </submittedName>
</protein>